<accession>A0A2P6MVS8</accession>
<dbReference type="EMBL" id="MDYQ01000362">
    <property type="protein sequence ID" value="PRP75793.1"/>
    <property type="molecule type" value="Genomic_DNA"/>
</dbReference>
<keyword evidence="4" id="KW-0804">Transcription</keyword>
<protein>
    <submittedName>
        <fullName evidence="9">DNA methyltransferase 1 associated protein 1</fullName>
    </submittedName>
</protein>
<dbReference type="InterPro" id="IPR027109">
    <property type="entry name" value="Swc4/Dmap1"/>
</dbReference>
<feature type="domain" description="DAMP1 SANT/Myb-like" evidence="8">
    <location>
        <begin position="130"/>
        <end position="205"/>
    </location>
</feature>
<feature type="compositionally biased region" description="Acidic residues" evidence="6">
    <location>
        <begin position="415"/>
        <end position="425"/>
    </location>
</feature>
<dbReference type="GO" id="GO:0000122">
    <property type="term" value="P:negative regulation of transcription by RNA polymerase II"/>
    <property type="evidence" value="ECO:0007669"/>
    <property type="project" value="TreeGrafter"/>
</dbReference>
<evidence type="ECO:0000313" key="9">
    <source>
        <dbReference type="EMBL" id="PRP75793.1"/>
    </source>
</evidence>
<dbReference type="GO" id="GO:0035267">
    <property type="term" value="C:NuA4 histone acetyltransferase complex"/>
    <property type="evidence" value="ECO:0007669"/>
    <property type="project" value="InterPro"/>
</dbReference>
<dbReference type="GO" id="GO:0008168">
    <property type="term" value="F:methyltransferase activity"/>
    <property type="evidence" value="ECO:0007669"/>
    <property type="project" value="UniProtKB-KW"/>
</dbReference>
<keyword evidence="2" id="KW-0156">Chromatin regulator</keyword>
<keyword evidence="9" id="KW-0489">Methyltransferase</keyword>
<feature type="region of interest" description="Disordered" evidence="6">
    <location>
        <begin position="40"/>
        <end position="61"/>
    </location>
</feature>
<keyword evidence="9" id="KW-0808">Transferase</keyword>
<feature type="domain" description="DNA methyltransferase 1-associated 1" evidence="7">
    <location>
        <begin position="246"/>
        <end position="411"/>
    </location>
</feature>
<dbReference type="InterPro" id="IPR008468">
    <property type="entry name" value="DMAP1"/>
</dbReference>
<dbReference type="InterPro" id="IPR032563">
    <property type="entry name" value="DAMP1_SANT-like"/>
</dbReference>
<evidence type="ECO:0000256" key="3">
    <source>
        <dbReference type="ARBA" id="ARBA00023015"/>
    </source>
</evidence>
<dbReference type="Proteomes" id="UP000241769">
    <property type="component" value="Unassembled WGS sequence"/>
</dbReference>
<feature type="compositionally biased region" description="Basic residues" evidence="6">
    <location>
        <begin position="434"/>
        <end position="447"/>
    </location>
</feature>
<evidence type="ECO:0000256" key="1">
    <source>
        <dbReference type="ARBA" id="ARBA00004123"/>
    </source>
</evidence>
<comment type="subcellular location">
    <subcellularLocation>
        <location evidence="1">Nucleus</location>
    </subcellularLocation>
</comment>
<feature type="region of interest" description="Disordered" evidence="6">
    <location>
        <begin position="413"/>
        <end position="453"/>
    </location>
</feature>
<dbReference type="InParanoid" id="A0A2P6MVS8"/>
<dbReference type="PANTHER" id="PTHR12855">
    <property type="entry name" value="DNA METHYLTRANSFERASE 1-ASSOCIATED PROTEIN 1 FAMILY MEMBER"/>
    <property type="match status" value="1"/>
</dbReference>
<dbReference type="AlphaFoldDB" id="A0A2P6MVS8"/>
<evidence type="ECO:0000256" key="2">
    <source>
        <dbReference type="ARBA" id="ARBA00022853"/>
    </source>
</evidence>
<evidence type="ECO:0000259" key="8">
    <source>
        <dbReference type="Pfam" id="PF16282"/>
    </source>
</evidence>
<dbReference type="GO" id="GO:0032259">
    <property type="term" value="P:methylation"/>
    <property type="evidence" value="ECO:0007669"/>
    <property type="project" value="UniProtKB-KW"/>
</dbReference>
<keyword evidence="3" id="KW-0805">Transcription regulation</keyword>
<dbReference type="OrthoDB" id="19740at2759"/>
<comment type="caution">
    <text evidence="9">The sequence shown here is derived from an EMBL/GenBank/DDBJ whole genome shotgun (WGS) entry which is preliminary data.</text>
</comment>
<dbReference type="GO" id="GO:0006338">
    <property type="term" value="P:chromatin remodeling"/>
    <property type="evidence" value="ECO:0007669"/>
    <property type="project" value="InterPro"/>
</dbReference>
<sequence length="453" mass="51915">MNLQWLVETSSDEQQRLKERDMSDDVMDILGMADTKSKAPATLEEIMSPKAPKKPKKKKETPAGTIIVDGISIAPTSAPDLLAGIKQTRKLTSQKVSPWIWRAFRNPARTDGLVLYHWIKEEDADDGNDYYYARFNKKITMFDYDEESYKNYLESEGWTKELTDELWSLCKRFDLRWPVIVDRFSDATKTMEDLKERYYSVSRTLLEQSNITMEDGSAHPLQLFVFKKRKAQYEKLYNRTPEQVEEEKTLAAHIKRIESSLKKHVSKENIAAVDKKQKRPPKRATANKQEVVEEVENEVDSAESMANFAKSFSRREKQSGVYARSSTILTVLPVSNKMGAKVDEILTQLGVGTRPMPTAGMSIVHESNDNICTEISRVFNQIRQDIVMTLSLQNQIQAKEYQVQLLKDRKKNLGDEDEEDGDGGDFLDALTMSGKRKKNGGHPKPKKRKEEDD</sequence>
<reference evidence="9 10" key="1">
    <citation type="journal article" date="2018" name="Genome Biol. Evol.">
        <title>Multiple Roots of Fruiting Body Formation in Amoebozoa.</title>
        <authorList>
            <person name="Hillmann F."/>
            <person name="Forbes G."/>
            <person name="Novohradska S."/>
            <person name="Ferling I."/>
            <person name="Riege K."/>
            <person name="Groth M."/>
            <person name="Westermann M."/>
            <person name="Marz M."/>
            <person name="Spaller T."/>
            <person name="Winckler T."/>
            <person name="Schaap P."/>
            <person name="Glockner G."/>
        </authorList>
    </citation>
    <scope>NUCLEOTIDE SEQUENCE [LARGE SCALE GENOMIC DNA]</scope>
    <source>
        <strain evidence="9 10">Jena</strain>
    </source>
</reference>
<dbReference type="FunFam" id="1.10.10.60:FF:000087">
    <property type="entry name" value="DNA methyltransferase 1-associated protein 1"/>
    <property type="match status" value="1"/>
</dbReference>
<dbReference type="PANTHER" id="PTHR12855:SF10">
    <property type="entry name" value="DNA METHYLTRANSFERASE 1-ASSOCIATED PROTEIN 1"/>
    <property type="match status" value="1"/>
</dbReference>
<evidence type="ECO:0000256" key="6">
    <source>
        <dbReference type="SAM" id="MobiDB-lite"/>
    </source>
</evidence>
<proteinExistence type="predicted"/>
<dbReference type="Pfam" id="PF16282">
    <property type="entry name" value="SANT_DAMP1_like"/>
    <property type="match status" value="1"/>
</dbReference>
<dbReference type="GO" id="GO:0006281">
    <property type="term" value="P:DNA repair"/>
    <property type="evidence" value="ECO:0007669"/>
    <property type="project" value="InterPro"/>
</dbReference>
<dbReference type="GO" id="GO:0000812">
    <property type="term" value="C:Swr1 complex"/>
    <property type="evidence" value="ECO:0007669"/>
    <property type="project" value="TreeGrafter"/>
</dbReference>
<evidence type="ECO:0000313" key="10">
    <source>
        <dbReference type="Proteomes" id="UP000241769"/>
    </source>
</evidence>
<evidence type="ECO:0000256" key="4">
    <source>
        <dbReference type="ARBA" id="ARBA00023163"/>
    </source>
</evidence>
<keyword evidence="5" id="KW-0539">Nucleus</keyword>
<dbReference type="Gene3D" id="1.10.10.60">
    <property type="entry name" value="Homeodomain-like"/>
    <property type="match status" value="1"/>
</dbReference>
<dbReference type="STRING" id="1890364.A0A2P6MVS8"/>
<feature type="region of interest" description="Disordered" evidence="6">
    <location>
        <begin position="1"/>
        <end position="20"/>
    </location>
</feature>
<evidence type="ECO:0000256" key="5">
    <source>
        <dbReference type="ARBA" id="ARBA00023242"/>
    </source>
</evidence>
<gene>
    <name evidence="9" type="ORF">PROFUN_08787</name>
</gene>
<organism evidence="9 10">
    <name type="scientific">Planoprotostelium fungivorum</name>
    <dbReference type="NCBI Taxonomy" id="1890364"/>
    <lineage>
        <taxon>Eukaryota</taxon>
        <taxon>Amoebozoa</taxon>
        <taxon>Evosea</taxon>
        <taxon>Variosea</taxon>
        <taxon>Cavosteliida</taxon>
        <taxon>Cavosteliaceae</taxon>
        <taxon>Planoprotostelium</taxon>
    </lineage>
</organism>
<dbReference type="Pfam" id="PF05499">
    <property type="entry name" value="DMAP1"/>
    <property type="match status" value="1"/>
</dbReference>
<keyword evidence="10" id="KW-1185">Reference proteome</keyword>
<name>A0A2P6MVS8_9EUKA</name>
<evidence type="ECO:0000259" key="7">
    <source>
        <dbReference type="Pfam" id="PF05499"/>
    </source>
</evidence>
<dbReference type="GO" id="GO:0003714">
    <property type="term" value="F:transcription corepressor activity"/>
    <property type="evidence" value="ECO:0007669"/>
    <property type="project" value="TreeGrafter"/>
</dbReference>